<proteinExistence type="predicted"/>
<dbReference type="EMBL" id="BQNB010008958">
    <property type="protein sequence ID" value="GJS56748.1"/>
    <property type="molecule type" value="Genomic_DNA"/>
</dbReference>
<sequence length="452" mass="50889">MGFAFEKPALRLMLSSKMLTYDDQNKKLGKKNEAKKTLYNDLPCKDGFTGFNAIVTSLKSLDSDYSSKNHVRNFLCALSLKWRFKVTAIEEAKDLATLPLDELIGNLKVYEMVLDNDGVAFKTTKEKVKSLAFKAKVIREQTSDDSDSQEGSNEDIDEEEAEAFNLMARNFYKFFCKGSRFGLENLLGIECHFSSEYRKPKENKAFVGVAWSDNEDGDEPLNDATCLMAINSQEVVSKPSSSNNDLNIVDLQNENEELLRLQDEALNFLKLKKISIVLDDILSRQKLSQDKEDLLPDDWIVDSGCTKHMTGNGRLFTSYKAYDGGHVVFRSNLKGKVIFGGNISHDSITITNVEHVSGLTLNLISVGHTNMQLVQNLASNELVRNLPKLSFERNFCDTCGLRSQGNANNRTRKEVSTTRVLELLHLDLFGPSPIQRSEGDFYTLMIVDDHLN</sequence>
<dbReference type="Pfam" id="PF22936">
    <property type="entry name" value="Pol_BBD"/>
    <property type="match status" value="1"/>
</dbReference>
<organism evidence="2 3">
    <name type="scientific">Tanacetum coccineum</name>
    <dbReference type="NCBI Taxonomy" id="301880"/>
    <lineage>
        <taxon>Eukaryota</taxon>
        <taxon>Viridiplantae</taxon>
        <taxon>Streptophyta</taxon>
        <taxon>Embryophyta</taxon>
        <taxon>Tracheophyta</taxon>
        <taxon>Spermatophyta</taxon>
        <taxon>Magnoliopsida</taxon>
        <taxon>eudicotyledons</taxon>
        <taxon>Gunneridae</taxon>
        <taxon>Pentapetalae</taxon>
        <taxon>asterids</taxon>
        <taxon>campanulids</taxon>
        <taxon>Asterales</taxon>
        <taxon>Asteraceae</taxon>
        <taxon>Asteroideae</taxon>
        <taxon>Anthemideae</taxon>
        <taxon>Anthemidinae</taxon>
        <taxon>Tanacetum</taxon>
    </lineage>
</organism>
<protein>
    <submittedName>
        <fullName evidence="2">Retrovirus-related pol polyprotein from transposon TNT 1-94</fullName>
    </submittedName>
</protein>
<dbReference type="InterPro" id="IPR054722">
    <property type="entry name" value="PolX-like_BBD"/>
</dbReference>
<evidence type="ECO:0000313" key="2">
    <source>
        <dbReference type="EMBL" id="GJS56748.1"/>
    </source>
</evidence>
<keyword evidence="3" id="KW-1185">Reference proteome</keyword>
<reference evidence="2" key="1">
    <citation type="journal article" date="2022" name="Int. J. Mol. Sci.">
        <title>Draft Genome of Tanacetum Coccineum: Genomic Comparison of Closely Related Tanacetum-Family Plants.</title>
        <authorList>
            <person name="Yamashiro T."/>
            <person name="Shiraishi A."/>
            <person name="Nakayama K."/>
            <person name="Satake H."/>
        </authorList>
    </citation>
    <scope>NUCLEOTIDE SEQUENCE</scope>
</reference>
<gene>
    <name evidence="2" type="ORF">Tco_0651532</name>
</gene>
<feature type="domain" description="Retrovirus-related Pol polyprotein from transposon TNT 1-94-like beta-barrel" evidence="1">
    <location>
        <begin position="299"/>
        <end position="369"/>
    </location>
</feature>
<evidence type="ECO:0000259" key="1">
    <source>
        <dbReference type="Pfam" id="PF22936"/>
    </source>
</evidence>
<name>A0ABQ4WVA6_9ASTR</name>
<reference evidence="2" key="2">
    <citation type="submission" date="2022-01" db="EMBL/GenBank/DDBJ databases">
        <authorList>
            <person name="Yamashiro T."/>
            <person name="Shiraishi A."/>
            <person name="Satake H."/>
            <person name="Nakayama K."/>
        </authorList>
    </citation>
    <scope>NUCLEOTIDE SEQUENCE</scope>
</reference>
<evidence type="ECO:0000313" key="3">
    <source>
        <dbReference type="Proteomes" id="UP001151760"/>
    </source>
</evidence>
<accession>A0ABQ4WVA6</accession>
<comment type="caution">
    <text evidence="2">The sequence shown here is derived from an EMBL/GenBank/DDBJ whole genome shotgun (WGS) entry which is preliminary data.</text>
</comment>
<dbReference type="Proteomes" id="UP001151760">
    <property type="component" value="Unassembled WGS sequence"/>
</dbReference>